<dbReference type="PROSITE" id="PS00962">
    <property type="entry name" value="RIBOSOMAL_S2_1"/>
    <property type="match status" value="1"/>
</dbReference>
<keyword evidence="3" id="KW-0689">Ribosomal protein</keyword>
<dbReference type="FunFam" id="3.40.50.10490:FF:000026">
    <property type="entry name" value="28S ribosomal protein S2, mitochondrial"/>
    <property type="match status" value="1"/>
</dbReference>
<dbReference type="Pfam" id="PF00318">
    <property type="entry name" value="Ribosomal_S2"/>
    <property type="match status" value="1"/>
</dbReference>
<proteinExistence type="inferred from homology"/>
<evidence type="ECO:0000256" key="7">
    <source>
        <dbReference type="ARBA" id="ARBA00071390"/>
    </source>
</evidence>
<dbReference type="InterPro" id="IPR005706">
    <property type="entry name" value="Ribosomal_uS2_bac/mit/plastid"/>
</dbReference>
<dbReference type="SUPFAM" id="SSF52313">
    <property type="entry name" value="Ribosomal protein S2"/>
    <property type="match status" value="1"/>
</dbReference>
<dbReference type="Gene3D" id="3.40.50.10490">
    <property type="entry name" value="Glucose-6-phosphate isomerase like protein, domain 1"/>
    <property type="match status" value="1"/>
</dbReference>
<evidence type="ECO:0000256" key="8">
    <source>
        <dbReference type="ARBA" id="ARBA00083109"/>
    </source>
</evidence>
<evidence type="ECO:0000256" key="3">
    <source>
        <dbReference type="ARBA" id="ARBA00022980"/>
    </source>
</evidence>
<dbReference type="PRINTS" id="PR00395">
    <property type="entry name" value="RIBOSOMALS2"/>
</dbReference>
<evidence type="ECO:0000256" key="1">
    <source>
        <dbReference type="ARBA" id="ARBA00004173"/>
    </source>
</evidence>
<dbReference type="GO" id="GO:0006412">
    <property type="term" value="P:translation"/>
    <property type="evidence" value="ECO:0007669"/>
    <property type="project" value="InterPro"/>
</dbReference>
<dbReference type="PANTHER" id="PTHR12534">
    <property type="entry name" value="30S RIBOSOMAL PROTEIN S2 PROKARYOTIC AND ORGANELLAR"/>
    <property type="match status" value="1"/>
</dbReference>
<evidence type="ECO:0000256" key="2">
    <source>
        <dbReference type="ARBA" id="ARBA00006242"/>
    </source>
</evidence>
<dbReference type="InterPro" id="IPR001865">
    <property type="entry name" value="Ribosomal_uS2"/>
</dbReference>
<gene>
    <name evidence="10" type="primary">EOG090X0B5N</name>
</gene>
<keyword evidence="5" id="KW-0687">Ribonucleoprotein</keyword>
<keyword evidence="4" id="KW-0496">Mitochondrion</keyword>
<name>A0A9N6ZGP4_9CRUS</name>
<reference evidence="10" key="1">
    <citation type="submission" date="2021-04" db="EMBL/GenBank/DDBJ databases">
        <authorList>
            <person name="Cornetti L."/>
        </authorList>
    </citation>
    <scope>NUCLEOTIDE SEQUENCE</scope>
</reference>
<evidence type="ECO:0000313" key="10">
    <source>
        <dbReference type="EMBL" id="CAG4642714.1"/>
    </source>
</evidence>
<dbReference type="GO" id="GO:0003735">
    <property type="term" value="F:structural constituent of ribosome"/>
    <property type="evidence" value="ECO:0007669"/>
    <property type="project" value="InterPro"/>
</dbReference>
<evidence type="ECO:0000256" key="5">
    <source>
        <dbReference type="ARBA" id="ARBA00023274"/>
    </source>
</evidence>
<evidence type="ECO:0000256" key="6">
    <source>
        <dbReference type="ARBA" id="ARBA00059792"/>
    </source>
</evidence>
<dbReference type="PANTHER" id="PTHR12534:SF0">
    <property type="entry name" value="SMALL RIBOSOMAL SUBUNIT PROTEIN US2M"/>
    <property type="match status" value="1"/>
</dbReference>
<protein>
    <recommendedName>
        <fullName evidence="7">Small ribosomal subunit protein uS2m</fullName>
    </recommendedName>
    <alternativeName>
        <fullName evidence="8">28S ribosomal protein S2, mitochondrial</fullName>
    </alternativeName>
</protein>
<accession>A0A9N6ZGP4</accession>
<feature type="compositionally biased region" description="Basic and acidic residues" evidence="9">
    <location>
        <begin position="31"/>
        <end position="41"/>
    </location>
</feature>
<comment type="subcellular location">
    <subcellularLocation>
        <location evidence="1">Mitochondrion</location>
    </subcellularLocation>
</comment>
<dbReference type="CDD" id="cd01425">
    <property type="entry name" value="RPS2"/>
    <property type="match status" value="1"/>
</dbReference>
<sequence length="358" mass="40326">MEYEAAVKAPLRLKGTANKEIQKKKKKKNKQAIDSDSKSKEASFSQTTKPVVVKTKAQLKFEQMKEEQLKKRIMEKASKTHKQRVEEFNRSLDNLTEHFDIPKVSTAIMFSRNFIQKCRCIHTCNKLEGAPAPQILHPSPTQINKEKELVNPLMYPDYFGVRNLFTIKDLFNARVHLGHTDGTLNSHMQPFMFGSRLGHTIFDLDKTAILLREALNFTAHIAYRGGIILFVCHYPQHTLVVENAAKKAEEFVHAREWNSTILTNSEKVYGGVTRLPDLCILLSTLNTLSQEHTAVRDAAKMCIPTIGIVDSNSDPKLITYPVPGNDDSASAIALYCKLFSEAILLGKSKKKESAPLSD</sequence>
<dbReference type="EMBL" id="OC986059">
    <property type="protein sequence ID" value="CAG4642714.1"/>
    <property type="molecule type" value="Genomic_DNA"/>
</dbReference>
<dbReference type="InterPro" id="IPR023591">
    <property type="entry name" value="Ribosomal_uS2_flav_dom_sf"/>
</dbReference>
<organism evidence="10">
    <name type="scientific">Evadne anonyx</name>
    <dbReference type="NCBI Taxonomy" id="141404"/>
    <lineage>
        <taxon>Eukaryota</taxon>
        <taxon>Metazoa</taxon>
        <taxon>Ecdysozoa</taxon>
        <taxon>Arthropoda</taxon>
        <taxon>Crustacea</taxon>
        <taxon>Branchiopoda</taxon>
        <taxon>Diplostraca</taxon>
        <taxon>Cladocera</taxon>
        <taxon>Onychopoda</taxon>
        <taxon>Podonidae</taxon>
        <taxon>Evadne</taxon>
    </lineage>
</organism>
<comment type="similarity">
    <text evidence="2">Belongs to the universal ribosomal protein uS2 family.</text>
</comment>
<dbReference type="GO" id="GO:0005743">
    <property type="term" value="C:mitochondrial inner membrane"/>
    <property type="evidence" value="ECO:0007669"/>
    <property type="project" value="UniProtKB-ARBA"/>
</dbReference>
<feature type="region of interest" description="Disordered" evidence="9">
    <location>
        <begin position="1"/>
        <end position="49"/>
    </location>
</feature>
<evidence type="ECO:0000256" key="9">
    <source>
        <dbReference type="SAM" id="MobiDB-lite"/>
    </source>
</evidence>
<dbReference type="InterPro" id="IPR018130">
    <property type="entry name" value="Ribosomal_uS2_CS"/>
</dbReference>
<dbReference type="AlphaFoldDB" id="A0A9N6ZGP4"/>
<evidence type="ECO:0000256" key="4">
    <source>
        <dbReference type="ARBA" id="ARBA00023128"/>
    </source>
</evidence>
<comment type="function">
    <text evidence="6">Required for mitoribosome formation and stability, and mitochondrial translation.</text>
</comment>
<dbReference type="GO" id="GO:0005763">
    <property type="term" value="C:mitochondrial small ribosomal subunit"/>
    <property type="evidence" value="ECO:0007669"/>
    <property type="project" value="UniProtKB-ARBA"/>
</dbReference>
<dbReference type="HAMAP" id="MF_00291_B">
    <property type="entry name" value="Ribosomal_uS2_B"/>
    <property type="match status" value="1"/>
</dbReference>